<evidence type="ECO:0000313" key="2">
    <source>
        <dbReference type="Proteomes" id="UP000593579"/>
    </source>
</evidence>
<name>A0A7J9CHK5_GOSGO</name>
<gene>
    <name evidence="1" type="ORF">Gogos_004862</name>
</gene>
<evidence type="ECO:0000313" key="1">
    <source>
        <dbReference type="EMBL" id="MBA0748003.1"/>
    </source>
</evidence>
<dbReference type="AlphaFoldDB" id="A0A7J9CHK5"/>
<protein>
    <submittedName>
        <fullName evidence="1">Uncharacterized protein</fullName>
    </submittedName>
</protein>
<reference evidence="1 2" key="1">
    <citation type="journal article" date="2019" name="Genome Biol. Evol.">
        <title>Insights into the evolution of the New World diploid cottons (Gossypium, subgenus Houzingenia) based on genome sequencing.</title>
        <authorList>
            <person name="Grover C.E."/>
            <person name="Arick M.A. 2nd"/>
            <person name="Thrash A."/>
            <person name="Conover J.L."/>
            <person name="Sanders W.S."/>
            <person name="Peterson D.G."/>
            <person name="Frelichowski J.E."/>
            <person name="Scheffler J.A."/>
            <person name="Scheffler B.E."/>
            <person name="Wendel J.F."/>
        </authorList>
    </citation>
    <scope>NUCLEOTIDE SEQUENCE [LARGE SCALE GENOMIC DNA]</scope>
    <source>
        <strain evidence="1">5</strain>
        <tissue evidence="1">Leaf</tissue>
    </source>
</reference>
<dbReference type="EMBL" id="JABEZY010000010">
    <property type="protein sequence ID" value="MBA0748003.1"/>
    <property type="molecule type" value="Genomic_DNA"/>
</dbReference>
<dbReference type="OrthoDB" id="2018605at2759"/>
<feature type="non-terminal residue" evidence="1">
    <location>
        <position position="98"/>
    </location>
</feature>
<sequence length="98" mass="11182">NGKIAVDSNNGEDNKAVVWPKLYITWSSEENEDDFMAMKGAQEDYRPWGVQKEIQIEDTSMATSGLFFFSDIFGGIFLELMLTGWEKYREVKTGVCLL</sequence>
<comment type="caution">
    <text evidence="1">The sequence shown here is derived from an EMBL/GenBank/DDBJ whole genome shotgun (WGS) entry which is preliminary data.</text>
</comment>
<organism evidence="1 2">
    <name type="scientific">Gossypium gossypioides</name>
    <name type="common">Mexican cotton</name>
    <name type="synonym">Selera gossypioides</name>
    <dbReference type="NCBI Taxonomy" id="34282"/>
    <lineage>
        <taxon>Eukaryota</taxon>
        <taxon>Viridiplantae</taxon>
        <taxon>Streptophyta</taxon>
        <taxon>Embryophyta</taxon>
        <taxon>Tracheophyta</taxon>
        <taxon>Spermatophyta</taxon>
        <taxon>Magnoliopsida</taxon>
        <taxon>eudicotyledons</taxon>
        <taxon>Gunneridae</taxon>
        <taxon>Pentapetalae</taxon>
        <taxon>rosids</taxon>
        <taxon>malvids</taxon>
        <taxon>Malvales</taxon>
        <taxon>Malvaceae</taxon>
        <taxon>Malvoideae</taxon>
        <taxon>Gossypium</taxon>
    </lineage>
</organism>
<proteinExistence type="predicted"/>
<feature type="non-terminal residue" evidence="1">
    <location>
        <position position="1"/>
    </location>
</feature>
<dbReference type="Proteomes" id="UP000593579">
    <property type="component" value="Unassembled WGS sequence"/>
</dbReference>
<accession>A0A7J9CHK5</accession>
<keyword evidence="2" id="KW-1185">Reference proteome</keyword>